<proteinExistence type="inferred from homology"/>
<comment type="similarity">
    <text evidence="3">Belongs to the YajC family.</text>
</comment>
<evidence type="ECO:0000256" key="13">
    <source>
        <dbReference type="SAM" id="Phobius"/>
    </source>
</evidence>
<dbReference type="GO" id="GO:0005886">
    <property type="term" value="C:plasma membrane"/>
    <property type="evidence" value="ECO:0007669"/>
    <property type="project" value="UniProtKB-SubCell"/>
</dbReference>
<dbReference type="RefSeq" id="WP_201663429.1">
    <property type="nucleotide sequence ID" value="NZ_JAEQNC010000016.1"/>
</dbReference>
<keyword evidence="12 13" id="KW-0472">Membrane</keyword>
<gene>
    <name evidence="14" type="primary">yajC</name>
    <name evidence="14" type="ORF">JJB09_22965</name>
</gene>
<dbReference type="PANTHER" id="PTHR33909">
    <property type="entry name" value="SEC TRANSLOCON ACCESSORY COMPLEX SUBUNIT YAJC"/>
    <property type="match status" value="1"/>
</dbReference>
<organism evidence="14 15">
    <name type="scientific">Rhizobium setariae</name>
    <dbReference type="NCBI Taxonomy" id="2801340"/>
    <lineage>
        <taxon>Bacteria</taxon>
        <taxon>Pseudomonadati</taxon>
        <taxon>Pseudomonadota</taxon>
        <taxon>Alphaproteobacteria</taxon>
        <taxon>Hyphomicrobiales</taxon>
        <taxon>Rhizobiaceae</taxon>
        <taxon>Rhizobium/Agrobacterium group</taxon>
        <taxon>Rhizobium</taxon>
    </lineage>
</organism>
<comment type="function">
    <text evidence="1">The SecYEG-SecDF-YajC-YidC holo-translocon (HTL) protein secretase/insertase is a supercomplex required for protein secretion, insertion of proteins into membranes, and assembly of membrane protein complexes. While the SecYEG complex is essential for assembly of a number of proteins and complexes, the SecDF-YajC-YidC subcomplex facilitates these functions.</text>
</comment>
<evidence type="ECO:0000256" key="5">
    <source>
        <dbReference type="ARBA" id="ARBA00014962"/>
    </source>
</evidence>
<keyword evidence="15" id="KW-1185">Reference proteome</keyword>
<comment type="subcellular location">
    <subcellularLocation>
        <location evidence="2">Cell membrane</location>
        <topology evidence="2">Single-pass membrane protein</topology>
    </subcellularLocation>
</comment>
<evidence type="ECO:0000256" key="6">
    <source>
        <dbReference type="ARBA" id="ARBA00022448"/>
    </source>
</evidence>
<evidence type="ECO:0000256" key="2">
    <source>
        <dbReference type="ARBA" id="ARBA00004162"/>
    </source>
</evidence>
<keyword evidence="7" id="KW-1003">Cell membrane</keyword>
<evidence type="ECO:0000256" key="11">
    <source>
        <dbReference type="ARBA" id="ARBA00023010"/>
    </source>
</evidence>
<keyword evidence="8 13" id="KW-0812">Transmembrane</keyword>
<dbReference type="AlphaFoldDB" id="A0A936YQD1"/>
<keyword evidence="10 13" id="KW-1133">Transmembrane helix</keyword>
<dbReference type="EMBL" id="JAEQNC010000016">
    <property type="protein sequence ID" value="MBL0374879.1"/>
    <property type="molecule type" value="Genomic_DNA"/>
</dbReference>
<evidence type="ECO:0000313" key="14">
    <source>
        <dbReference type="EMBL" id="MBL0374879.1"/>
    </source>
</evidence>
<dbReference type="NCBIfam" id="TIGR00739">
    <property type="entry name" value="yajC"/>
    <property type="match status" value="1"/>
</dbReference>
<name>A0A936YQD1_9HYPH</name>
<reference evidence="14" key="1">
    <citation type="submission" date="2021-01" db="EMBL/GenBank/DDBJ databases">
        <title>Rhizobium sp. strain KVB221 16S ribosomal RNA gene Genome sequencing and assembly.</title>
        <authorList>
            <person name="Kang M."/>
        </authorList>
    </citation>
    <scope>NUCLEOTIDE SEQUENCE</scope>
    <source>
        <strain evidence="14">KVB221</strain>
    </source>
</reference>
<evidence type="ECO:0000256" key="7">
    <source>
        <dbReference type="ARBA" id="ARBA00022475"/>
    </source>
</evidence>
<accession>A0A936YQD1</accession>
<comment type="caution">
    <text evidence="14">The sequence shown here is derived from an EMBL/GenBank/DDBJ whole genome shotgun (WGS) entry which is preliminary data.</text>
</comment>
<dbReference type="Pfam" id="PF02699">
    <property type="entry name" value="YajC"/>
    <property type="match status" value="1"/>
</dbReference>
<dbReference type="PANTHER" id="PTHR33909:SF1">
    <property type="entry name" value="SEC TRANSLOCON ACCESSORY COMPLEX SUBUNIT YAJC"/>
    <property type="match status" value="1"/>
</dbReference>
<sequence>MFFTEAFAQSAAPSSSSLGSGFDIIILFVPMLVVFYFLIFRPQRQQVKKREEILKNIRRGDQIVLGGGMIAKVTKVVDDNELEAEISDGVKVRVARSMIAEVRVKSEPVKEPTAANKP</sequence>
<dbReference type="InterPro" id="IPR003849">
    <property type="entry name" value="Preprotein_translocase_YajC"/>
</dbReference>
<evidence type="ECO:0000313" key="15">
    <source>
        <dbReference type="Proteomes" id="UP000633219"/>
    </source>
</evidence>
<protein>
    <recommendedName>
        <fullName evidence="5">Sec translocon accessory complex subunit YajC</fullName>
    </recommendedName>
</protein>
<evidence type="ECO:0000256" key="12">
    <source>
        <dbReference type="ARBA" id="ARBA00023136"/>
    </source>
</evidence>
<feature type="transmembrane region" description="Helical" evidence="13">
    <location>
        <begin position="20"/>
        <end position="40"/>
    </location>
</feature>
<keyword evidence="11" id="KW-0811">Translocation</keyword>
<evidence type="ECO:0000256" key="1">
    <source>
        <dbReference type="ARBA" id="ARBA00002061"/>
    </source>
</evidence>
<dbReference type="PRINTS" id="PR01853">
    <property type="entry name" value="YAJCTRNLCASE"/>
</dbReference>
<evidence type="ECO:0000256" key="4">
    <source>
        <dbReference type="ARBA" id="ARBA00011718"/>
    </source>
</evidence>
<evidence type="ECO:0000256" key="9">
    <source>
        <dbReference type="ARBA" id="ARBA00022927"/>
    </source>
</evidence>
<evidence type="ECO:0000256" key="3">
    <source>
        <dbReference type="ARBA" id="ARBA00006742"/>
    </source>
</evidence>
<comment type="subunit">
    <text evidence="4">Part of the SecDF-YidC-YajC translocase complex. The SecDF-YidC-YajC translocase forms a supercomplex with SecYEG, called the holo-translocon (HTL).</text>
</comment>
<keyword evidence="9" id="KW-0653">Protein transport</keyword>
<evidence type="ECO:0000256" key="8">
    <source>
        <dbReference type="ARBA" id="ARBA00022692"/>
    </source>
</evidence>
<evidence type="ECO:0000256" key="10">
    <source>
        <dbReference type="ARBA" id="ARBA00022989"/>
    </source>
</evidence>
<keyword evidence="6" id="KW-0813">Transport</keyword>
<dbReference type="Proteomes" id="UP000633219">
    <property type="component" value="Unassembled WGS sequence"/>
</dbReference>
<dbReference type="SMART" id="SM01323">
    <property type="entry name" value="YajC"/>
    <property type="match status" value="1"/>
</dbReference>
<dbReference type="GO" id="GO:0015031">
    <property type="term" value="P:protein transport"/>
    <property type="evidence" value="ECO:0007669"/>
    <property type="project" value="UniProtKB-KW"/>
</dbReference>